<reference evidence="4" key="1">
    <citation type="journal article" date="2023" name="Nat. Commun.">
        <title>Diploid and tetraploid genomes of Acorus and the evolution of monocots.</title>
        <authorList>
            <person name="Ma L."/>
            <person name="Liu K.W."/>
            <person name="Li Z."/>
            <person name="Hsiao Y.Y."/>
            <person name="Qi Y."/>
            <person name="Fu T."/>
            <person name="Tang G.D."/>
            <person name="Zhang D."/>
            <person name="Sun W.H."/>
            <person name="Liu D.K."/>
            <person name="Li Y."/>
            <person name="Chen G.Z."/>
            <person name="Liu X.D."/>
            <person name="Liao X.Y."/>
            <person name="Jiang Y.T."/>
            <person name="Yu X."/>
            <person name="Hao Y."/>
            <person name="Huang J."/>
            <person name="Zhao X.W."/>
            <person name="Ke S."/>
            <person name="Chen Y.Y."/>
            <person name="Wu W.L."/>
            <person name="Hsu J.L."/>
            <person name="Lin Y.F."/>
            <person name="Huang M.D."/>
            <person name="Li C.Y."/>
            <person name="Huang L."/>
            <person name="Wang Z.W."/>
            <person name="Zhao X."/>
            <person name="Zhong W.Y."/>
            <person name="Peng D.H."/>
            <person name="Ahmad S."/>
            <person name="Lan S."/>
            <person name="Zhang J.S."/>
            <person name="Tsai W.C."/>
            <person name="Van de Peer Y."/>
            <person name="Liu Z.J."/>
        </authorList>
    </citation>
    <scope>NUCLEOTIDE SEQUENCE</scope>
    <source>
        <strain evidence="4">SCP</strain>
    </source>
</reference>
<evidence type="ECO:0000313" key="5">
    <source>
        <dbReference type="Proteomes" id="UP001179952"/>
    </source>
</evidence>
<evidence type="ECO:0000256" key="3">
    <source>
        <dbReference type="SAM" id="SignalP"/>
    </source>
</evidence>
<dbReference type="PANTHER" id="PTHR31009">
    <property type="entry name" value="S-ADENOSYL-L-METHIONINE:CARBOXYL METHYLTRANSFERASE FAMILY PROTEIN"/>
    <property type="match status" value="1"/>
</dbReference>
<organism evidence="4 5">
    <name type="scientific">Acorus gramineus</name>
    <name type="common">Dwarf sweet flag</name>
    <dbReference type="NCBI Taxonomy" id="55184"/>
    <lineage>
        <taxon>Eukaryota</taxon>
        <taxon>Viridiplantae</taxon>
        <taxon>Streptophyta</taxon>
        <taxon>Embryophyta</taxon>
        <taxon>Tracheophyta</taxon>
        <taxon>Spermatophyta</taxon>
        <taxon>Magnoliopsida</taxon>
        <taxon>Liliopsida</taxon>
        <taxon>Acoraceae</taxon>
        <taxon>Acorus</taxon>
    </lineage>
</organism>
<dbReference type="Gene3D" id="3.40.50.150">
    <property type="entry name" value="Vaccinia Virus protein VP39"/>
    <property type="match status" value="1"/>
</dbReference>
<dbReference type="AlphaFoldDB" id="A0AAV9BXE8"/>
<reference evidence="4" key="2">
    <citation type="submission" date="2023-06" db="EMBL/GenBank/DDBJ databases">
        <authorList>
            <person name="Ma L."/>
            <person name="Liu K.-W."/>
            <person name="Li Z."/>
            <person name="Hsiao Y.-Y."/>
            <person name="Qi Y."/>
            <person name="Fu T."/>
            <person name="Tang G."/>
            <person name="Zhang D."/>
            <person name="Sun W.-H."/>
            <person name="Liu D.-K."/>
            <person name="Li Y."/>
            <person name="Chen G.-Z."/>
            <person name="Liu X.-D."/>
            <person name="Liao X.-Y."/>
            <person name="Jiang Y.-T."/>
            <person name="Yu X."/>
            <person name="Hao Y."/>
            <person name="Huang J."/>
            <person name="Zhao X.-W."/>
            <person name="Ke S."/>
            <person name="Chen Y.-Y."/>
            <person name="Wu W.-L."/>
            <person name="Hsu J.-L."/>
            <person name="Lin Y.-F."/>
            <person name="Huang M.-D."/>
            <person name="Li C.-Y."/>
            <person name="Huang L."/>
            <person name="Wang Z.-W."/>
            <person name="Zhao X."/>
            <person name="Zhong W.-Y."/>
            <person name="Peng D.-H."/>
            <person name="Ahmad S."/>
            <person name="Lan S."/>
            <person name="Zhang J.-S."/>
            <person name="Tsai W.-C."/>
            <person name="Van De Peer Y."/>
            <person name="Liu Z.-J."/>
        </authorList>
    </citation>
    <scope>NUCLEOTIDE SEQUENCE</scope>
    <source>
        <strain evidence="4">SCP</strain>
        <tissue evidence="4">Leaves</tissue>
    </source>
</reference>
<accession>A0AAV9BXE8</accession>
<dbReference type="GO" id="GO:0008168">
    <property type="term" value="F:methyltransferase activity"/>
    <property type="evidence" value="ECO:0007669"/>
    <property type="project" value="InterPro"/>
</dbReference>
<keyword evidence="2" id="KW-0460">Magnesium</keyword>
<keyword evidence="1" id="KW-0479">Metal-binding</keyword>
<feature type="signal peptide" evidence="3">
    <location>
        <begin position="1"/>
        <end position="17"/>
    </location>
</feature>
<name>A0AAV9BXE8_ACOGR</name>
<gene>
    <name evidence="4" type="ORF">QJS04_geneDACA002731</name>
</gene>
<dbReference type="InterPro" id="IPR005299">
    <property type="entry name" value="MeTrfase_7"/>
</dbReference>
<keyword evidence="3" id="KW-0732">Signal</keyword>
<dbReference type="EMBL" id="JAUJYN010000001">
    <property type="protein sequence ID" value="KAK1280583.1"/>
    <property type="molecule type" value="Genomic_DNA"/>
</dbReference>
<dbReference type="GO" id="GO:0046872">
    <property type="term" value="F:metal ion binding"/>
    <property type="evidence" value="ECO:0007669"/>
    <property type="project" value="UniProtKB-KW"/>
</dbReference>
<keyword evidence="5" id="KW-1185">Reference proteome</keyword>
<evidence type="ECO:0000256" key="2">
    <source>
        <dbReference type="ARBA" id="ARBA00022842"/>
    </source>
</evidence>
<evidence type="ECO:0000313" key="4">
    <source>
        <dbReference type="EMBL" id="KAK1280583.1"/>
    </source>
</evidence>
<dbReference type="Proteomes" id="UP001179952">
    <property type="component" value="Unassembled WGS sequence"/>
</dbReference>
<dbReference type="Gene3D" id="1.10.1200.270">
    <property type="entry name" value="Methyltransferase, alpha-helical capping domain"/>
    <property type="match status" value="1"/>
</dbReference>
<dbReference type="Pfam" id="PF03492">
    <property type="entry name" value="Methyltransf_7"/>
    <property type="match status" value="1"/>
</dbReference>
<dbReference type="InterPro" id="IPR029063">
    <property type="entry name" value="SAM-dependent_MTases_sf"/>
</dbReference>
<protein>
    <submittedName>
        <fullName evidence="4">Jasmonate O-methyltransferase</fullName>
    </submittedName>
</protein>
<dbReference type="SUPFAM" id="SSF53335">
    <property type="entry name" value="S-adenosyl-L-methionine-dependent methyltransferases"/>
    <property type="match status" value="1"/>
</dbReference>
<evidence type="ECO:0000256" key="1">
    <source>
        <dbReference type="ARBA" id="ARBA00022723"/>
    </source>
</evidence>
<comment type="caution">
    <text evidence="4">The sequence shown here is derived from an EMBL/GenBank/DDBJ whole genome shotgun (WGS) entry which is preliminary data.</text>
</comment>
<proteinExistence type="predicted"/>
<feature type="chain" id="PRO_5043507931" evidence="3">
    <location>
        <begin position="18"/>
        <end position="399"/>
    </location>
</feature>
<dbReference type="InterPro" id="IPR042086">
    <property type="entry name" value="MeTrfase_capping"/>
</dbReference>
<sequence length="399" mass="45036">MVAFAALLYIITYHVKGQTTKGLFREEQREESLNMPSSDSAAMDVVKAFHMKEGVGETSYAQNSSLQMRVVDLMKHITLSTIADLYIARTPPHLAIADLGCSSGPNSLSLIKEIIESVDEACRRLDRPPPEFTVSLNDLPANDFNSMFLSLPEFYKKLNRGSQSVFIAGVPGSFYGRLFPSNSLDFIHSSLSVHWLSQVPKDLFDENGKCINKGNIYISPTSPPSVAKAYEKQFEEDFNLFLRLRSVELALGGRMVLIMAGRGSRDSWGNGITFLWDVLAQAFSIMVSLGKVEEEKVNRYKTHFYTPCVEEIKEAVEREGSFVMDKWEMFSTSEMLRRVDGRDTARSIKAIQESMMVDHFGEGVLIEELFELYGDLLQEKMQEAKFECFNMVVVLRKTA</sequence>